<evidence type="ECO:0000313" key="3">
    <source>
        <dbReference type="Proteomes" id="UP000075377"/>
    </source>
</evidence>
<feature type="transmembrane region" description="Helical" evidence="1">
    <location>
        <begin position="48"/>
        <end position="70"/>
    </location>
</feature>
<feature type="non-terminal residue" evidence="2">
    <location>
        <position position="1"/>
    </location>
</feature>
<accession>A0A149USC6</accession>
<keyword evidence="1" id="KW-0812">Transmembrane</keyword>
<comment type="caution">
    <text evidence="2">The sequence shown here is derived from an EMBL/GenBank/DDBJ whole genome shotgun (WGS) entry which is preliminary data.</text>
</comment>
<dbReference type="AlphaFoldDB" id="A0A149USC6"/>
<reference evidence="2 3" key="1">
    <citation type="submission" date="2015-06" db="EMBL/GenBank/DDBJ databases">
        <title>Improved classification and identification of acetic acid bacteria using matrix-assisted laser desorption/ionization time-of-flight mass spectrometry; Gluconobacter nephelii and Gluconobacter uchimurae are later heterotypic synonyms of Gluconobacter japonicus and Gluconobacter oxydans, respectively.</title>
        <authorList>
            <person name="Li L."/>
            <person name="Cleenwerck I."/>
            <person name="De Vuyst L."/>
            <person name="Vandamme P."/>
        </authorList>
    </citation>
    <scope>NUCLEOTIDE SEQUENCE [LARGE SCALE GENOMIC DNA]</scope>
    <source>
        <strain evidence="2 3">LMG 1699</strain>
    </source>
</reference>
<dbReference type="PATRIC" id="fig|178901.14.peg.3220"/>
<keyword evidence="1" id="KW-1133">Transmembrane helix</keyword>
<proteinExistence type="predicted"/>
<dbReference type="EMBL" id="LHZX01000209">
    <property type="protein sequence ID" value="KXV70754.1"/>
    <property type="molecule type" value="Genomic_DNA"/>
</dbReference>
<evidence type="ECO:0000313" key="2">
    <source>
        <dbReference type="EMBL" id="KXV70754.1"/>
    </source>
</evidence>
<feature type="transmembrane region" description="Helical" evidence="1">
    <location>
        <begin position="82"/>
        <end position="104"/>
    </location>
</feature>
<gene>
    <name evidence="2" type="ORF">AD951_02245</name>
</gene>
<keyword evidence="1" id="KW-0472">Membrane</keyword>
<evidence type="ECO:0000256" key="1">
    <source>
        <dbReference type="SAM" id="Phobius"/>
    </source>
</evidence>
<name>A0A149USC6_9PROT</name>
<organism evidence="2 3">
    <name type="scientific">Acetobacter malorum</name>
    <dbReference type="NCBI Taxonomy" id="178901"/>
    <lineage>
        <taxon>Bacteria</taxon>
        <taxon>Pseudomonadati</taxon>
        <taxon>Pseudomonadota</taxon>
        <taxon>Alphaproteobacteria</taxon>
        <taxon>Acetobacterales</taxon>
        <taxon>Acetobacteraceae</taxon>
        <taxon>Acetobacter</taxon>
    </lineage>
</organism>
<dbReference type="Proteomes" id="UP000075377">
    <property type="component" value="Unassembled WGS sequence"/>
</dbReference>
<sequence length="131" mass="16204">NVYVFDNCIRNESAKPKIFTNNSCMWIIFCNNNKFVKLVWYFIMQRIYYPWGFKLLYLSFSWNFLVFDSVYMSQKINIKQCIFILFHTNARVVFYLWIFCFYSQENRNSFHPFRKKFEELKKILCVAITRK</sequence>
<protein>
    <submittedName>
        <fullName evidence="2">Uncharacterized protein</fullName>
    </submittedName>
</protein>